<gene>
    <name evidence="5" type="ORF">SAMN05421863_1002132</name>
</gene>
<sequence length="184" mass="20941">MGIHIKKRTWLKGLAALITLPFISSYPRELGAEQQRSTKIKIDPITVAPLNKPHEAWRSLLSPEAYQVLFGEDTEPPESNPLNQEYRDGIYICAACYLPLFDSKHKYDSGTGWPSFTQPISGHIGTKRDFMLIWPRTEYHCARCEGHQGHVFNDGPPPRGERWCNNGLALRFIPKEEALPELRG</sequence>
<proteinExistence type="predicted"/>
<evidence type="ECO:0000313" key="5">
    <source>
        <dbReference type="EMBL" id="SFL67974.1"/>
    </source>
</evidence>
<dbReference type="PROSITE" id="PS51790">
    <property type="entry name" value="MSRB"/>
    <property type="match status" value="1"/>
</dbReference>
<dbReference type="SUPFAM" id="SSF51316">
    <property type="entry name" value="Mss4-like"/>
    <property type="match status" value="1"/>
</dbReference>
<comment type="catalytic activity">
    <reaction evidence="3">
        <text>L-methionyl-[protein] + [thioredoxin]-disulfide + H2O = L-methionyl-(R)-S-oxide-[protein] + [thioredoxin]-dithiol</text>
        <dbReference type="Rhea" id="RHEA:24164"/>
        <dbReference type="Rhea" id="RHEA-COMP:10698"/>
        <dbReference type="Rhea" id="RHEA-COMP:10700"/>
        <dbReference type="Rhea" id="RHEA-COMP:12313"/>
        <dbReference type="Rhea" id="RHEA-COMP:12314"/>
        <dbReference type="ChEBI" id="CHEBI:15377"/>
        <dbReference type="ChEBI" id="CHEBI:16044"/>
        <dbReference type="ChEBI" id="CHEBI:29950"/>
        <dbReference type="ChEBI" id="CHEBI:45764"/>
        <dbReference type="ChEBI" id="CHEBI:50058"/>
        <dbReference type="EC" id="1.8.4.12"/>
    </reaction>
</comment>
<dbReference type="GO" id="GO:0030091">
    <property type="term" value="P:protein repair"/>
    <property type="evidence" value="ECO:0007669"/>
    <property type="project" value="InterPro"/>
</dbReference>
<dbReference type="NCBIfam" id="TIGR00357">
    <property type="entry name" value="peptide-methionine (R)-S-oxide reductase MsrB"/>
    <property type="match status" value="1"/>
</dbReference>
<name>A0A1I4JNB2_9PROT</name>
<keyword evidence="2" id="KW-0560">Oxidoreductase</keyword>
<dbReference type="InterPro" id="IPR011057">
    <property type="entry name" value="Mss4-like_sf"/>
</dbReference>
<reference evidence="6" key="1">
    <citation type="submission" date="2016-10" db="EMBL/GenBank/DDBJ databases">
        <authorList>
            <person name="Varghese N."/>
            <person name="Submissions S."/>
        </authorList>
    </citation>
    <scope>NUCLEOTIDE SEQUENCE [LARGE SCALE GENOMIC DNA]</scope>
    <source>
        <strain evidence="6">Nm44</strain>
    </source>
</reference>
<evidence type="ECO:0000259" key="4">
    <source>
        <dbReference type="PROSITE" id="PS51790"/>
    </source>
</evidence>
<dbReference type="Gene3D" id="2.170.150.20">
    <property type="entry name" value="Peptide methionine sulfoxide reductase"/>
    <property type="match status" value="1"/>
</dbReference>
<dbReference type="InterPro" id="IPR002579">
    <property type="entry name" value="Met_Sox_Rdtase_MsrB_dom"/>
</dbReference>
<protein>
    <recommendedName>
        <fullName evidence="1">peptide-methionine (R)-S-oxide reductase</fullName>
        <ecNumber evidence="1">1.8.4.12</ecNumber>
    </recommendedName>
</protein>
<dbReference type="PANTHER" id="PTHR10173:SF57">
    <property type="entry name" value="PEPTIDE-METHIONINE (R)-S-OXIDE REDUCTASE"/>
    <property type="match status" value="1"/>
</dbReference>
<dbReference type="GO" id="GO:0005737">
    <property type="term" value="C:cytoplasm"/>
    <property type="evidence" value="ECO:0007669"/>
    <property type="project" value="TreeGrafter"/>
</dbReference>
<dbReference type="STRING" id="44574.AAW31_00455"/>
<dbReference type="EMBL" id="FOUB01000002">
    <property type="protein sequence ID" value="SFL67974.1"/>
    <property type="molecule type" value="Genomic_DNA"/>
</dbReference>
<evidence type="ECO:0000313" key="6">
    <source>
        <dbReference type="Proteomes" id="UP000183287"/>
    </source>
</evidence>
<dbReference type="OrthoDB" id="4174719at2"/>
<dbReference type="Pfam" id="PF01641">
    <property type="entry name" value="SelR"/>
    <property type="match status" value="1"/>
</dbReference>
<dbReference type="Proteomes" id="UP000183287">
    <property type="component" value="Unassembled WGS sequence"/>
</dbReference>
<evidence type="ECO:0000256" key="2">
    <source>
        <dbReference type="ARBA" id="ARBA00023002"/>
    </source>
</evidence>
<keyword evidence="6" id="KW-1185">Reference proteome</keyword>
<accession>A0A1I4JNB2</accession>
<organism evidence="5 6">
    <name type="scientific">Nitrosomonas communis</name>
    <dbReference type="NCBI Taxonomy" id="44574"/>
    <lineage>
        <taxon>Bacteria</taxon>
        <taxon>Pseudomonadati</taxon>
        <taxon>Pseudomonadota</taxon>
        <taxon>Betaproteobacteria</taxon>
        <taxon>Nitrosomonadales</taxon>
        <taxon>Nitrosomonadaceae</taxon>
        <taxon>Nitrosomonas</taxon>
    </lineage>
</organism>
<evidence type="ECO:0000256" key="3">
    <source>
        <dbReference type="ARBA" id="ARBA00048488"/>
    </source>
</evidence>
<evidence type="ECO:0000256" key="1">
    <source>
        <dbReference type="ARBA" id="ARBA00012499"/>
    </source>
</evidence>
<dbReference type="GO" id="GO:0006979">
    <property type="term" value="P:response to oxidative stress"/>
    <property type="evidence" value="ECO:0007669"/>
    <property type="project" value="InterPro"/>
</dbReference>
<feature type="domain" description="MsrB" evidence="4">
    <location>
        <begin position="54"/>
        <end position="175"/>
    </location>
</feature>
<dbReference type="EC" id="1.8.4.12" evidence="1"/>
<dbReference type="AlphaFoldDB" id="A0A1I4JNB2"/>
<dbReference type="InterPro" id="IPR028427">
    <property type="entry name" value="Met_Sox_Rdtase_MsrB"/>
</dbReference>
<dbReference type="GO" id="GO:0033743">
    <property type="term" value="F:peptide-methionine (R)-S-oxide reductase activity"/>
    <property type="evidence" value="ECO:0007669"/>
    <property type="project" value="UniProtKB-EC"/>
</dbReference>
<dbReference type="PANTHER" id="PTHR10173">
    <property type="entry name" value="METHIONINE SULFOXIDE REDUCTASE"/>
    <property type="match status" value="1"/>
</dbReference>